<organism evidence="1 2">
    <name type="scientific">Araneus ventricosus</name>
    <name type="common">Orbweaver spider</name>
    <name type="synonym">Epeira ventricosa</name>
    <dbReference type="NCBI Taxonomy" id="182803"/>
    <lineage>
        <taxon>Eukaryota</taxon>
        <taxon>Metazoa</taxon>
        <taxon>Ecdysozoa</taxon>
        <taxon>Arthropoda</taxon>
        <taxon>Chelicerata</taxon>
        <taxon>Arachnida</taxon>
        <taxon>Araneae</taxon>
        <taxon>Araneomorphae</taxon>
        <taxon>Entelegynae</taxon>
        <taxon>Araneoidea</taxon>
        <taxon>Araneidae</taxon>
        <taxon>Araneus</taxon>
    </lineage>
</organism>
<dbReference type="AlphaFoldDB" id="A0A4Y2P527"/>
<evidence type="ECO:0000313" key="1">
    <source>
        <dbReference type="EMBL" id="GBN45407.1"/>
    </source>
</evidence>
<reference evidence="1 2" key="1">
    <citation type="journal article" date="2019" name="Sci. Rep.">
        <title>Orb-weaving spider Araneus ventricosus genome elucidates the spidroin gene catalogue.</title>
        <authorList>
            <person name="Kono N."/>
            <person name="Nakamura H."/>
            <person name="Ohtoshi R."/>
            <person name="Moran D.A.P."/>
            <person name="Shinohara A."/>
            <person name="Yoshida Y."/>
            <person name="Fujiwara M."/>
            <person name="Mori M."/>
            <person name="Tomita M."/>
            <person name="Arakawa K."/>
        </authorList>
    </citation>
    <scope>NUCLEOTIDE SEQUENCE [LARGE SCALE GENOMIC DNA]</scope>
</reference>
<accession>A0A4Y2P527</accession>
<dbReference type="Proteomes" id="UP000499080">
    <property type="component" value="Unassembled WGS sequence"/>
</dbReference>
<comment type="caution">
    <text evidence="1">The sequence shown here is derived from an EMBL/GenBank/DDBJ whole genome shotgun (WGS) entry which is preliminary data.</text>
</comment>
<sequence length="94" mass="11219">MFRKNTKKQAVTSAAACIEAEHIQNIKYMQKEEEKQAEADRKEQELQMNLPIERIKLTKTKTLMHEKLLELMDKHPICLSILKKCFERRIKTYN</sequence>
<evidence type="ECO:0000313" key="2">
    <source>
        <dbReference type="Proteomes" id="UP000499080"/>
    </source>
</evidence>
<gene>
    <name evidence="1" type="ORF">AVEN_185239_1</name>
</gene>
<name>A0A4Y2P527_ARAVE</name>
<protein>
    <submittedName>
        <fullName evidence="1">Uncharacterized protein</fullName>
    </submittedName>
</protein>
<proteinExistence type="predicted"/>
<dbReference type="EMBL" id="BGPR01010295">
    <property type="protein sequence ID" value="GBN45407.1"/>
    <property type="molecule type" value="Genomic_DNA"/>
</dbReference>
<keyword evidence="2" id="KW-1185">Reference proteome</keyword>